<dbReference type="AlphaFoldDB" id="A0A6A4XDJ3"/>
<dbReference type="Proteomes" id="UP000440578">
    <property type="component" value="Unassembled WGS sequence"/>
</dbReference>
<organism evidence="1 2">
    <name type="scientific">Amphibalanus amphitrite</name>
    <name type="common">Striped barnacle</name>
    <name type="synonym">Balanus amphitrite</name>
    <dbReference type="NCBI Taxonomy" id="1232801"/>
    <lineage>
        <taxon>Eukaryota</taxon>
        <taxon>Metazoa</taxon>
        <taxon>Ecdysozoa</taxon>
        <taxon>Arthropoda</taxon>
        <taxon>Crustacea</taxon>
        <taxon>Multicrustacea</taxon>
        <taxon>Cirripedia</taxon>
        <taxon>Thoracica</taxon>
        <taxon>Thoracicalcarea</taxon>
        <taxon>Balanomorpha</taxon>
        <taxon>Balanoidea</taxon>
        <taxon>Balanidae</taxon>
        <taxon>Amphibalaninae</taxon>
        <taxon>Amphibalanus</taxon>
    </lineage>
</organism>
<evidence type="ECO:0000313" key="1">
    <source>
        <dbReference type="EMBL" id="KAF0313188.1"/>
    </source>
</evidence>
<evidence type="ECO:0000313" key="2">
    <source>
        <dbReference type="Proteomes" id="UP000440578"/>
    </source>
</evidence>
<reference evidence="1 2" key="1">
    <citation type="submission" date="2019-07" db="EMBL/GenBank/DDBJ databases">
        <title>Draft genome assembly of a fouling barnacle, Amphibalanus amphitrite (Darwin, 1854): The first reference genome for Thecostraca.</title>
        <authorList>
            <person name="Kim W."/>
        </authorList>
    </citation>
    <scope>NUCLEOTIDE SEQUENCE [LARGE SCALE GENOMIC DNA]</scope>
    <source>
        <strain evidence="1">SNU_AA5</strain>
        <tissue evidence="1">Soma without cirri and trophi</tissue>
    </source>
</reference>
<accession>A0A6A4XDJ3</accession>
<protein>
    <submittedName>
        <fullName evidence="1">Uncharacterized protein</fullName>
    </submittedName>
</protein>
<sequence length="85" mass="8640">MGRQEMACRLSLLARHGTALGSLHGSLPVGHPSCMHGSLPAQHGTALASLQLRGSLPVGYPCPVLHCTAVCQSETCPAGCHNAAG</sequence>
<gene>
    <name evidence="1" type="ORF">FJT64_016184</name>
</gene>
<name>A0A6A4XDJ3_AMPAM</name>
<keyword evidence="2" id="KW-1185">Reference proteome</keyword>
<dbReference type="EMBL" id="VIIS01000104">
    <property type="protein sequence ID" value="KAF0313188.1"/>
    <property type="molecule type" value="Genomic_DNA"/>
</dbReference>
<comment type="caution">
    <text evidence="1">The sequence shown here is derived from an EMBL/GenBank/DDBJ whole genome shotgun (WGS) entry which is preliminary data.</text>
</comment>
<proteinExistence type="predicted"/>